<dbReference type="EMBL" id="JAUEDM010000002">
    <property type="protein sequence ID" value="KAK3325835.1"/>
    <property type="molecule type" value="Genomic_DNA"/>
</dbReference>
<evidence type="ECO:0000256" key="1">
    <source>
        <dbReference type="SAM" id="MobiDB-lite"/>
    </source>
</evidence>
<dbReference type="Pfam" id="PF09495">
    <property type="entry name" value="DUF2462"/>
    <property type="match status" value="1"/>
</dbReference>
<evidence type="ECO:0000313" key="2">
    <source>
        <dbReference type="EMBL" id="KAK3325835.1"/>
    </source>
</evidence>
<dbReference type="InterPro" id="IPR019034">
    <property type="entry name" value="UPF0390"/>
</dbReference>
<name>A0AAE0MB94_9PEZI</name>
<sequence>MAQGGVKKNATPNPRKEGKAGGARLQNKRGGQGAVSKPKKAKGTSADKMQKKLSAGLVARTEAMLGEKAGHLELIGKGRKKTGEKAADDKKKKLSQGGSRKFG</sequence>
<protein>
    <submittedName>
        <fullName evidence="2">Uncharacterized protein</fullName>
    </submittedName>
</protein>
<comment type="caution">
    <text evidence="2">The sequence shown here is derived from an EMBL/GenBank/DDBJ whole genome shotgun (WGS) entry which is preliminary data.</text>
</comment>
<accession>A0AAE0MB94</accession>
<proteinExistence type="predicted"/>
<reference evidence="2" key="2">
    <citation type="submission" date="2023-06" db="EMBL/GenBank/DDBJ databases">
        <authorList>
            <consortium name="Lawrence Berkeley National Laboratory"/>
            <person name="Haridas S."/>
            <person name="Hensen N."/>
            <person name="Bonometti L."/>
            <person name="Westerberg I."/>
            <person name="Brannstrom I.O."/>
            <person name="Guillou S."/>
            <person name="Cros-Aarteil S."/>
            <person name="Calhoun S."/>
            <person name="Kuo A."/>
            <person name="Mondo S."/>
            <person name="Pangilinan J."/>
            <person name="Riley R."/>
            <person name="Labutti K."/>
            <person name="Andreopoulos B."/>
            <person name="Lipzen A."/>
            <person name="Chen C."/>
            <person name="Yanf M."/>
            <person name="Daum C."/>
            <person name="Ng V."/>
            <person name="Clum A."/>
            <person name="Steindorff A."/>
            <person name="Ohm R."/>
            <person name="Martin F."/>
            <person name="Silar P."/>
            <person name="Natvig D."/>
            <person name="Lalanne C."/>
            <person name="Gautier V."/>
            <person name="Ament-Velasquez S.L."/>
            <person name="Kruys A."/>
            <person name="Hutchinson M.I."/>
            <person name="Powell A.J."/>
            <person name="Barry K."/>
            <person name="Miller A.N."/>
            <person name="Grigoriev I.V."/>
            <person name="Debuchy R."/>
            <person name="Gladieux P."/>
            <person name="Thoren M.H."/>
            <person name="Johannesson H."/>
        </authorList>
    </citation>
    <scope>NUCLEOTIDE SEQUENCE</scope>
    <source>
        <strain evidence="2">CBS 118394</strain>
    </source>
</reference>
<dbReference type="AlphaFoldDB" id="A0AAE0MB94"/>
<organism evidence="2 3">
    <name type="scientific">Apodospora peruviana</name>
    <dbReference type="NCBI Taxonomy" id="516989"/>
    <lineage>
        <taxon>Eukaryota</taxon>
        <taxon>Fungi</taxon>
        <taxon>Dikarya</taxon>
        <taxon>Ascomycota</taxon>
        <taxon>Pezizomycotina</taxon>
        <taxon>Sordariomycetes</taxon>
        <taxon>Sordariomycetidae</taxon>
        <taxon>Sordariales</taxon>
        <taxon>Lasiosphaeriaceae</taxon>
        <taxon>Apodospora</taxon>
    </lineage>
</organism>
<feature type="compositionally biased region" description="Basic and acidic residues" evidence="1">
    <location>
        <begin position="68"/>
        <end position="91"/>
    </location>
</feature>
<feature type="region of interest" description="Disordered" evidence="1">
    <location>
        <begin position="1"/>
        <end position="103"/>
    </location>
</feature>
<gene>
    <name evidence="2" type="ORF">B0H66DRAFT_140453</name>
</gene>
<keyword evidence="3" id="KW-1185">Reference proteome</keyword>
<evidence type="ECO:0000313" key="3">
    <source>
        <dbReference type="Proteomes" id="UP001283341"/>
    </source>
</evidence>
<dbReference type="Proteomes" id="UP001283341">
    <property type="component" value="Unassembled WGS sequence"/>
</dbReference>
<reference evidence="2" key="1">
    <citation type="journal article" date="2023" name="Mol. Phylogenet. Evol.">
        <title>Genome-scale phylogeny and comparative genomics of the fungal order Sordariales.</title>
        <authorList>
            <person name="Hensen N."/>
            <person name="Bonometti L."/>
            <person name="Westerberg I."/>
            <person name="Brannstrom I.O."/>
            <person name="Guillou S."/>
            <person name="Cros-Aarteil S."/>
            <person name="Calhoun S."/>
            <person name="Haridas S."/>
            <person name="Kuo A."/>
            <person name="Mondo S."/>
            <person name="Pangilinan J."/>
            <person name="Riley R."/>
            <person name="LaButti K."/>
            <person name="Andreopoulos B."/>
            <person name="Lipzen A."/>
            <person name="Chen C."/>
            <person name="Yan M."/>
            <person name="Daum C."/>
            <person name="Ng V."/>
            <person name="Clum A."/>
            <person name="Steindorff A."/>
            <person name="Ohm R.A."/>
            <person name="Martin F."/>
            <person name="Silar P."/>
            <person name="Natvig D.O."/>
            <person name="Lalanne C."/>
            <person name="Gautier V."/>
            <person name="Ament-Velasquez S.L."/>
            <person name="Kruys A."/>
            <person name="Hutchinson M.I."/>
            <person name="Powell A.J."/>
            <person name="Barry K."/>
            <person name="Miller A.N."/>
            <person name="Grigoriev I.V."/>
            <person name="Debuchy R."/>
            <person name="Gladieux P."/>
            <person name="Hiltunen Thoren M."/>
            <person name="Johannesson H."/>
        </authorList>
    </citation>
    <scope>NUCLEOTIDE SEQUENCE</scope>
    <source>
        <strain evidence="2">CBS 118394</strain>
    </source>
</reference>